<reference evidence="4" key="1">
    <citation type="submission" date="2022-11" db="UniProtKB">
        <authorList>
            <consortium name="WormBaseParasite"/>
        </authorList>
    </citation>
    <scope>IDENTIFICATION</scope>
</reference>
<feature type="transmembrane region" description="Helical" evidence="1">
    <location>
        <begin position="82"/>
        <end position="100"/>
    </location>
</feature>
<protein>
    <submittedName>
        <fullName evidence="4">Tc1-like transposase DDE domain-containing protein</fullName>
    </submittedName>
</protein>
<keyword evidence="3" id="KW-1185">Reference proteome</keyword>
<dbReference type="InterPro" id="IPR038717">
    <property type="entry name" value="Tc1-like_DDE_dom"/>
</dbReference>
<evidence type="ECO:0000313" key="3">
    <source>
        <dbReference type="Proteomes" id="UP000887540"/>
    </source>
</evidence>
<dbReference type="InterPro" id="IPR052709">
    <property type="entry name" value="Transposase-MT_Hybrid"/>
</dbReference>
<evidence type="ECO:0000313" key="4">
    <source>
        <dbReference type="WBParaSite" id="ACRNAN_scaffold194.g14606.t1"/>
    </source>
</evidence>
<keyword evidence="1" id="KW-0472">Membrane</keyword>
<feature type="domain" description="Tc1-like transposase DDE" evidence="2">
    <location>
        <begin position="5"/>
        <end position="71"/>
    </location>
</feature>
<dbReference type="PANTHER" id="PTHR46060:SF1">
    <property type="entry name" value="MARINER MOS1 TRANSPOSASE-LIKE PROTEIN"/>
    <property type="match status" value="1"/>
</dbReference>
<dbReference type="Proteomes" id="UP000887540">
    <property type="component" value="Unplaced"/>
</dbReference>
<organism evidence="3 4">
    <name type="scientific">Acrobeloides nanus</name>
    <dbReference type="NCBI Taxonomy" id="290746"/>
    <lineage>
        <taxon>Eukaryota</taxon>
        <taxon>Metazoa</taxon>
        <taxon>Ecdysozoa</taxon>
        <taxon>Nematoda</taxon>
        <taxon>Chromadorea</taxon>
        <taxon>Rhabditida</taxon>
        <taxon>Tylenchina</taxon>
        <taxon>Cephalobomorpha</taxon>
        <taxon>Cephaloboidea</taxon>
        <taxon>Cephalobidae</taxon>
        <taxon>Acrobeloides</taxon>
    </lineage>
</organism>
<dbReference type="PANTHER" id="PTHR46060">
    <property type="entry name" value="MARINER MOS1 TRANSPOSASE-LIKE PROTEIN"/>
    <property type="match status" value="1"/>
</dbReference>
<dbReference type="WBParaSite" id="ACRNAN_scaffold194.g14606.t1">
    <property type="protein sequence ID" value="ACRNAN_scaffold194.g14606.t1"/>
    <property type="gene ID" value="ACRNAN_scaffold194.g14606"/>
</dbReference>
<feature type="transmembrane region" description="Helical" evidence="1">
    <location>
        <begin position="223"/>
        <end position="251"/>
    </location>
</feature>
<dbReference type="Pfam" id="PF13358">
    <property type="entry name" value="DDE_3"/>
    <property type="match status" value="1"/>
</dbReference>
<feature type="transmembrane region" description="Helical" evidence="1">
    <location>
        <begin position="120"/>
        <end position="143"/>
    </location>
</feature>
<proteinExistence type="predicted"/>
<dbReference type="AlphaFoldDB" id="A0A914D820"/>
<dbReference type="Gene3D" id="3.30.420.10">
    <property type="entry name" value="Ribonuclease H-like superfamily/Ribonuclease H"/>
    <property type="match status" value="1"/>
</dbReference>
<feature type="transmembrane region" description="Helical" evidence="1">
    <location>
        <begin position="164"/>
        <end position="184"/>
    </location>
</feature>
<name>A0A914D820_9BILA</name>
<keyword evidence="1" id="KW-1133">Transmembrane helix</keyword>
<dbReference type="GO" id="GO:0003676">
    <property type="term" value="F:nucleic acid binding"/>
    <property type="evidence" value="ECO:0007669"/>
    <property type="project" value="InterPro"/>
</dbReference>
<accession>A0A914D820</accession>
<sequence length="295" mass="34115">MLDRLEQAIRQNRPGKRVIYLHDNARPHTSREVQNHIERKGWDLMPHPAYSPDLNPCDFKFFRTLQHHLNAYPTREALENAVIQYTEAVLLAIMFVRWPTYHSAGYINGITSRLGAYAGYFQFEIIIFIYAHTIFNLASCLMYRVTQALPPTDGYFFAEKRNSLIFMAIIYVTLVIPPCVLMPMSRINLEIVQEKLRKDVFNITEEFIKSNAIFGYDPSENPIFYIALSSIAISLLGFIILSSGLAAQLYFAIKKIGPLLSPETRHMQMMLYKLVVFTEYYCCLDAKRPQSVLLH</sequence>
<dbReference type="InterPro" id="IPR036397">
    <property type="entry name" value="RNaseH_sf"/>
</dbReference>
<keyword evidence="1" id="KW-0812">Transmembrane</keyword>
<evidence type="ECO:0000259" key="2">
    <source>
        <dbReference type="Pfam" id="PF13358"/>
    </source>
</evidence>
<evidence type="ECO:0000256" key="1">
    <source>
        <dbReference type="SAM" id="Phobius"/>
    </source>
</evidence>